<dbReference type="PANTHER" id="PTHR38790">
    <property type="entry name" value="2EXR DOMAIN-CONTAINING PROTEIN-RELATED"/>
    <property type="match status" value="1"/>
</dbReference>
<protein>
    <submittedName>
        <fullName evidence="1">Uncharacterized protein</fullName>
    </submittedName>
</protein>
<dbReference type="PANTHER" id="PTHR38790:SF4">
    <property type="entry name" value="2EXR DOMAIN-CONTAINING PROTEIN"/>
    <property type="match status" value="1"/>
</dbReference>
<dbReference type="Proteomes" id="UP001285441">
    <property type="component" value="Unassembled WGS sequence"/>
</dbReference>
<accession>A0AAE0NYF2</accession>
<organism evidence="1 2">
    <name type="scientific">Podospora didyma</name>
    <dbReference type="NCBI Taxonomy" id="330526"/>
    <lineage>
        <taxon>Eukaryota</taxon>
        <taxon>Fungi</taxon>
        <taxon>Dikarya</taxon>
        <taxon>Ascomycota</taxon>
        <taxon>Pezizomycotina</taxon>
        <taxon>Sordariomycetes</taxon>
        <taxon>Sordariomycetidae</taxon>
        <taxon>Sordariales</taxon>
        <taxon>Podosporaceae</taxon>
        <taxon>Podospora</taxon>
    </lineage>
</organism>
<dbReference type="EMBL" id="JAULSW010000002">
    <property type="protein sequence ID" value="KAK3390017.1"/>
    <property type="molecule type" value="Genomic_DNA"/>
</dbReference>
<evidence type="ECO:0000313" key="1">
    <source>
        <dbReference type="EMBL" id="KAK3390017.1"/>
    </source>
</evidence>
<evidence type="ECO:0000313" key="2">
    <source>
        <dbReference type="Proteomes" id="UP001285441"/>
    </source>
</evidence>
<dbReference type="AlphaFoldDB" id="A0AAE0NYF2"/>
<reference evidence="1" key="2">
    <citation type="submission" date="2023-06" db="EMBL/GenBank/DDBJ databases">
        <authorList>
            <consortium name="Lawrence Berkeley National Laboratory"/>
            <person name="Haridas S."/>
            <person name="Hensen N."/>
            <person name="Bonometti L."/>
            <person name="Westerberg I."/>
            <person name="Brannstrom I.O."/>
            <person name="Guillou S."/>
            <person name="Cros-Aarteil S."/>
            <person name="Calhoun S."/>
            <person name="Kuo A."/>
            <person name="Mondo S."/>
            <person name="Pangilinan J."/>
            <person name="Riley R."/>
            <person name="LaButti K."/>
            <person name="Andreopoulos B."/>
            <person name="Lipzen A."/>
            <person name="Chen C."/>
            <person name="Yanf M."/>
            <person name="Daum C."/>
            <person name="Ng V."/>
            <person name="Clum A."/>
            <person name="Steindorff A."/>
            <person name="Ohm R."/>
            <person name="Martin F."/>
            <person name="Silar P."/>
            <person name="Natvig D."/>
            <person name="Lalanne C."/>
            <person name="Gautier V."/>
            <person name="Ament-velasquez S.L."/>
            <person name="Kruys A."/>
            <person name="Hutchinson M.I."/>
            <person name="Powell A.J."/>
            <person name="Barry K."/>
            <person name="Miller A.N."/>
            <person name="Grigoriev I.V."/>
            <person name="Debuchy R."/>
            <person name="Gladieux P."/>
            <person name="Thoren M.H."/>
            <person name="Johannesson H."/>
        </authorList>
    </citation>
    <scope>NUCLEOTIDE SEQUENCE</scope>
    <source>
        <strain evidence="1">CBS 232.78</strain>
    </source>
</reference>
<sequence>MVNQAKSEAHYKAYIASVRRARALLQKGLSEIPEHSPWRKHLYELNRTNSPLLRLPEDVRKQIYKLLLDIGQIKFDFGPHPMSRNKLNRWHCRVLPAPLDRLYPLASVPHWTSSVKVRPERAQWGMQLLSGVCRQMYMDTATLPFEFNVIAFENPQLMHRLLFDDGINNRKLHDRYLGAIRRLFFNGTMTPEQRKFLPELKEIWSQAGFRTTELDEGGKTVYHWFFDCNMYCTEHNMDNLL</sequence>
<keyword evidence="2" id="KW-1185">Reference proteome</keyword>
<comment type="caution">
    <text evidence="1">The sequence shown here is derived from an EMBL/GenBank/DDBJ whole genome shotgun (WGS) entry which is preliminary data.</text>
</comment>
<name>A0AAE0NYF2_9PEZI</name>
<gene>
    <name evidence="1" type="ORF">B0H63DRAFT_446172</name>
</gene>
<proteinExistence type="predicted"/>
<reference evidence="1" key="1">
    <citation type="journal article" date="2023" name="Mol. Phylogenet. Evol.">
        <title>Genome-scale phylogeny and comparative genomics of the fungal order Sordariales.</title>
        <authorList>
            <person name="Hensen N."/>
            <person name="Bonometti L."/>
            <person name="Westerberg I."/>
            <person name="Brannstrom I.O."/>
            <person name="Guillou S."/>
            <person name="Cros-Aarteil S."/>
            <person name="Calhoun S."/>
            <person name="Haridas S."/>
            <person name="Kuo A."/>
            <person name="Mondo S."/>
            <person name="Pangilinan J."/>
            <person name="Riley R."/>
            <person name="LaButti K."/>
            <person name="Andreopoulos B."/>
            <person name="Lipzen A."/>
            <person name="Chen C."/>
            <person name="Yan M."/>
            <person name="Daum C."/>
            <person name="Ng V."/>
            <person name="Clum A."/>
            <person name="Steindorff A."/>
            <person name="Ohm R.A."/>
            <person name="Martin F."/>
            <person name="Silar P."/>
            <person name="Natvig D.O."/>
            <person name="Lalanne C."/>
            <person name="Gautier V."/>
            <person name="Ament-Velasquez S.L."/>
            <person name="Kruys A."/>
            <person name="Hutchinson M.I."/>
            <person name="Powell A.J."/>
            <person name="Barry K."/>
            <person name="Miller A.N."/>
            <person name="Grigoriev I.V."/>
            <person name="Debuchy R."/>
            <person name="Gladieux P."/>
            <person name="Hiltunen Thoren M."/>
            <person name="Johannesson H."/>
        </authorList>
    </citation>
    <scope>NUCLEOTIDE SEQUENCE</scope>
    <source>
        <strain evidence="1">CBS 232.78</strain>
    </source>
</reference>